<accession>A0A3A8EWL0</accession>
<dbReference type="Proteomes" id="UP000282388">
    <property type="component" value="Unassembled WGS sequence"/>
</dbReference>
<dbReference type="Pfam" id="PF13289">
    <property type="entry name" value="SIR2_2"/>
    <property type="match status" value="1"/>
</dbReference>
<dbReference type="AlphaFoldDB" id="A0A3A8EWL0"/>
<dbReference type="OrthoDB" id="95129at2"/>
<evidence type="ECO:0000313" key="2">
    <source>
        <dbReference type="Proteomes" id="UP000282388"/>
    </source>
</evidence>
<sequence length="564" mass="65904">MTNQYIKYFPKPFLEDLIEGHVFPIVGAGFSRNAKSDDNKPSRDWDELGRYFAEDIVDYKYNGAIDAISAFEYEYSRSKLVEKMYSALKIGSIHPDLAHKSFAKLPFQLVATTNFDYLLEESYTHLGNRFCRTIIDEEQLPIINKDIKHLNLLKIHGDLSHPSRLIATEEDYDSFLTKFPMIATYITNQFISKTVLFIGYSVDDNDIRQIFQMIKDRLGKLKRRAYTIRINASTQEINRFTRRGIKVINIPIISEKIDYNKTFSEIFDELHNYWTNNIPNNATEEDSNIDLKLAKIHSKNVSRLSFFSVGNEDLPYFKSNFFPIFYKYGFTPVTPDDFLDSNDNYIARVQSLINVSNLCLADFTSSSNDRLQETEFLIEKVITSKSDFHLIIAVDTNNLFSKNKFYNSLNNLNEESFEKIKARVHFINFNKGLNQLDFNQLEDILKSISDRVYDQFDNEIENLFKSKQYDIALLMGYITFEKSLRNFYKDSRFSSYKLSDRLIKDEIISFAEAEILIEARNLRNNIAHGLNEHKLNKDVVKKYLNFFKMIQKRLVSESPIAKDS</sequence>
<reference evidence="1 2" key="1">
    <citation type="submission" date="2018-09" db="EMBL/GenBank/DDBJ databases">
        <title>The draft genome of Acinetobacter spp. strains.</title>
        <authorList>
            <person name="Qin J."/>
            <person name="Feng Y."/>
            <person name="Zong Z."/>
        </authorList>
    </citation>
    <scope>NUCLEOTIDE SEQUENCE [LARGE SCALE GENOMIC DNA]</scope>
    <source>
        <strain evidence="1 2">WCHAc060012</strain>
    </source>
</reference>
<gene>
    <name evidence="1" type="ORF">D7V32_04930</name>
</gene>
<dbReference type="EMBL" id="RAXV01000007">
    <property type="protein sequence ID" value="RKG32813.1"/>
    <property type="molecule type" value="Genomic_DNA"/>
</dbReference>
<proteinExistence type="predicted"/>
<evidence type="ECO:0000313" key="1">
    <source>
        <dbReference type="EMBL" id="RKG32813.1"/>
    </source>
</evidence>
<dbReference type="RefSeq" id="WP_120401796.1">
    <property type="nucleotide sequence ID" value="NZ_RAXV01000007.1"/>
</dbReference>
<protein>
    <submittedName>
        <fullName evidence="1">SIR2 family protein</fullName>
    </submittedName>
</protein>
<organism evidence="1 2">
    <name type="scientific">Acinetobacter tianfuensis</name>
    <dbReference type="NCBI Taxonomy" id="2419603"/>
    <lineage>
        <taxon>Bacteria</taxon>
        <taxon>Pseudomonadati</taxon>
        <taxon>Pseudomonadota</taxon>
        <taxon>Gammaproteobacteria</taxon>
        <taxon>Moraxellales</taxon>
        <taxon>Moraxellaceae</taxon>
        <taxon>Acinetobacter</taxon>
    </lineage>
</organism>
<name>A0A3A8EWL0_9GAMM</name>
<keyword evidence="2" id="KW-1185">Reference proteome</keyword>
<comment type="caution">
    <text evidence="1">The sequence shown here is derived from an EMBL/GenBank/DDBJ whole genome shotgun (WGS) entry which is preliminary data.</text>
</comment>